<dbReference type="Pfam" id="PF00169">
    <property type="entry name" value="PH"/>
    <property type="match status" value="1"/>
</dbReference>
<proteinExistence type="inferred from homology"/>
<reference evidence="7 8" key="1">
    <citation type="submission" date="2013-11" db="EMBL/GenBank/DDBJ databases">
        <title>The Genome Sequence of Phytophthora parasitica P1976.</title>
        <authorList>
            <consortium name="The Broad Institute Genomics Platform"/>
            <person name="Russ C."/>
            <person name="Tyler B."/>
            <person name="Panabieres F."/>
            <person name="Shan W."/>
            <person name="Tripathy S."/>
            <person name="Grunwald N."/>
            <person name="Machado M."/>
            <person name="Johnson C.S."/>
            <person name="Walker B."/>
            <person name="Young S."/>
            <person name="Zeng Q."/>
            <person name="Gargeya S."/>
            <person name="Fitzgerald M."/>
            <person name="Haas B."/>
            <person name="Abouelleil A."/>
            <person name="Allen A.W."/>
            <person name="Alvarado L."/>
            <person name="Arachchi H.M."/>
            <person name="Berlin A.M."/>
            <person name="Chapman S.B."/>
            <person name="Gainer-Dewar J."/>
            <person name="Goldberg J."/>
            <person name="Griggs A."/>
            <person name="Gujja S."/>
            <person name="Hansen M."/>
            <person name="Howarth C."/>
            <person name="Imamovic A."/>
            <person name="Ireland A."/>
            <person name="Larimer J."/>
            <person name="McCowan C."/>
            <person name="Murphy C."/>
            <person name="Pearson M."/>
            <person name="Poon T.W."/>
            <person name="Priest M."/>
            <person name="Roberts A."/>
            <person name="Saif S."/>
            <person name="Shea T."/>
            <person name="Sisk P."/>
            <person name="Sykes S."/>
            <person name="Wortman J."/>
            <person name="Nusbaum C."/>
            <person name="Birren B."/>
        </authorList>
    </citation>
    <scope>NUCLEOTIDE SEQUENCE [LARGE SCALE GENOMIC DNA]</scope>
    <source>
        <strain evidence="7 8">P1976</strain>
    </source>
</reference>
<dbReference type="AlphaFoldDB" id="A0A080ZM07"/>
<dbReference type="InterPro" id="IPR051021">
    <property type="entry name" value="Mito_Ser/Thr_phosphatase"/>
</dbReference>
<dbReference type="SUPFAM" id="SSF50729">
    <property type="entry name" value="PH domain-like"/>
    <property type="match status" value="1"/>
</dbReference>
<evidence type="ECO:0000256" key="1">
    <source>
        <dbReference type="ARBA" id="ARBA00006717"/>
    </source>
</evidence>
<gene>
    <name evidence="7" type="ORF">F444_15411</name>
</gene>
<protein>
    <recommendedName>
        <fullName evidence="3">Serine/threonine-protein phosphatase PGAM5, mitochondrial</fullName>
    </recommendedName>
    <alternativeName>
        <fullName evidence="4">Serine/threonine-protein phosphatase Pgam5, mitochondrial</fullName>
    </alternativeName>
</protein>
<dbReference type="CDD" id="cd07067">
    <property type="entry name" value="HP_PGM_like"/>
    <property type="match status" value="1"/>
</dbReference>
<evidence type="ECO:0000256" key="5">
    <source>
        <dbReference type="SAM" id="MobiDB-lite"/>
    </source>
</evidence>
<name>A0A080ZM07_PHYNI</name>
<dbReference type="InterPro" id="IPR001849">
    <property type="entry name" value="PH_domain"/>
</dbReference>
<dbReference type="GO" id="GO:0090141">
    <property type="term" value="P:positive regulation of mitochondrial fission"/>
    <property type="evidence" value="ECO:0007669"/>
    <property type="project" value="TreeGrafter"/>
</dbReference>
<sequence length="447" mass="50009">MAGPTMEVVSPAQAEDDMRPSHMHNSRLSTVNFYTPNSDGLGATQVLGGSQAPRQSLMASVMRPSSMMRPSVVTDLSNNFSEAKIHDAHVQVFASDVLMEGQLTKKGESGLQAWKNVSRIFVLRGQELSYYTIDNKQRYGALKGTWDIAGASVERQDNSSFSLKLANGSIRTLGAPNVQTLMDWMTAIAVAAEAHIVKPTSDLSLVDQSRTTHIILVRHGHYASSQTPSVDMHGPLTDLGVQQARATGRFLHKYLSERMVLKRFPKFPVYHSGVRRAVETAERIGDAFPSGSLEFRENKLFREAWPGNPLPNGNRQQLAREKLDNMVSDCARLKMAYRTMFRHLIPQDLEVNERQLSEEDLKHYANTFGIRSTQTRAKDRFRVVVCHANIIRWFVCKALGVDPDGTWGRMRYNHCGITAMEVDSVGNVQLTYMNQTGHLETTQLSEV</sequence>
<comment type="similarity">
    <text evidence="1">Belongs to the phosphoglycerate mutase family. BPG-dependent PGAM subfamily.</text>
</comment>
<dbReference type="SMART" id="SM00233">
    <property type="entry name" value="PH"/>
    <property type="match status" value="1"/>
</dbReference>
<dbReference type="CDD" id="cd00821">
    <property type="entry name" value="PH"/>
    <property type="match status" value="1"/>
</dbReference>
<comment type="caution">
    <text evidence="7">The sequence shown here is derived from an EMBL/GenBank/DDBJ whole genome shotgun (WGS) entry which is preliminary data.</text>
</comment>
<keyword evidence="2" id="KW-0378">Hydrolase</keyword>
<dbReference type="SUPFAM" id="SSF53254">
    <property type="entry name" value="Phosphoglycerate mutase-like"/>
    <property type="match status" value="1"/>
</dbReference>
<feature type="domain" description="PH" evidence="6">
    <location>
        <begin position="96"/>
        <end position="193"/>
    </location>
</feature>
<evidence type="ECO:0000256" key="3">
    <source>
        <dbReference type="ARBA" id="ARBA00039765"/>
    </source>
</evidence>
<dbReference type="SMART" id="SM00855">
    <property type="entry name" value="PGAM"/>
    <property type="match status" value="1"/>
</dbReference>
<feature type="region of interest" description="Disordered" evidence="5">
    <location>
        <begin position="1"/>
        <end position="24"/>
    </location>
</feature>
<dbReference type="GO" id="GO:0004722">
    <property type="term" value="F:protein serine/threonine phosphatase activity"/>
    <property type="evidence" value="ECO:0007669"/>
    <property type="project" value="TreeGrafter"/>
</dbReference>
<dbReference type="PANTHER" id="PTHR20935:SF0">
    <property type="entry name" value="SERINE_THREONINE-PROTEIN PHOSPHATASE PGAM5, MITOCHONDRIAL"/>
    <property type="match status" value="1"/>
</dbReference>
<dbReference type="GO" id="GO:0005739">
    <property type="term" value="C:mitochondrion"/>
    <property type="evidence" value="ECO:0007669"/>
    <property type="project" value="TreeGrafter"/>
</dbReference>
<evidence type="ECO:0000256" key="2">
    <source>
        <dbReference type="ARBA" id="ARBA00022801"/>
    </source>
</evidence>
<dbReference type="InterPro" id="IPR013078">
    <property type="entry name" value="His_Pase_superF_clade-1"/>
</dbReference>
<accession>A0A080ZM07</accession>
<dbReference type="Pfam" id="PF00300">
    <property type="entry name" value="His_Phos_1"/>
    <property type="match status" value="1"/>
</dbReference>
<dbReference type="EMBL" id="ANJA01002863">
    <property type="protein sequence ID" value="ETO67668.1"/>
    <property type="molecule type" value="Genomic_DNA"/>
</dbReference>
<dbReference type="PROSITE" id="PS50003">
    <property type="entry name" value="PH_DOMAIN"/>
    <property type="match status" value="1"/>
</dbReference>
<evidence type="ECO:0000259" key="6">
    <source>
        <dbReference type="PROSITE" id="PS50003"/>
    </source>
</evidence>
<dbReference type="InterPro" id="IPR029033">
    <property type="entry name" value="His_PPase_superfam"/>
</dbReference>
<dbReference type="InterPro" id="IPR011993">
    <property type="entry name" value="PH-like_dom_sf"/>
</dbReference>
<dbReference type="Gene3D" id="3.40.50.1240">
    <property type="entry name" value="Phosphoglycerate mutase-like"/>
    <property type="match status" value="1"/>
</dbReference>
<evidence type="ECO:0000256" key="4">
    <source>
        <dbReference type="ARBA" id="ARBA00040722"/>
    </source>
</evidence>
<organism evidence="7 8">
    <name type="scientific">Phytophthora nicotianae P1976</name>
    <dbReference type="NCBI Taxonomy" id="1317066"/>
    <lineage>
        <taxon>Eukaryota</taxon>
        <taxon>Sar</taxon>
        <taxon>Stramenopiles</taxon>
        <taxon>Oomycota</taxon>
        <taxon>Peronosporomycetes</taxon>
        <taxon>Peronosporales</taxon>
        <taxon>Peronosporaceae</taxon>
        <taxon>Phytophthora</taxon>
    </lineage>
</organism>
<evidence type="ECO:0000313" key="8">
    <source>
        <dbReference type="Proteomes" id="UP000028582"/>
    </source>
</evidence>
<dbReference type="Gene3D" id="2.30.29.30">
    <property type="entry name" value="Pleckstrin-homology domain (PH domain)/Phosphotyrosine-binding domain (PTB)"/>
    <property type="match status" value="1"/>
</dbReference>
<evidence type="ECO:0000313" key="7">
    <source>
        <dbReference type="EMBL" id="ETO67668.1"/>
    </source>
</evidence>
<dbReference type="Proteomes" id="UP000028582">
    <property type="component" value="Unassembled WGS sequence"/>
</dbReference>
<dbReference type="PANTHER" id="PTHR20935">
    <property type="entry name" value="PHOSPHOGLYCERATE MUTASE-RELATED"/>
    <property type="match status" value="1"/>
</dbReference>
<dbReference type="OrthoDB" id="2118094at2759"/>